<feature type="compositionally biased region" description="Polar residues" evidence="2">
    <location>
        <begin position="412"/>
        <end position="423"/>
    </location>
</feature>
<organism evidence="3">
    <name type="scientific">Chromera velia CCMP2878</name>
    <dbReference type="NCBI Taxonomy" id="1169474"/>
    <lineage>
        <taxon>Eukaryota</taxon>
        <taxon>Sar</taxon>
        <taxon>Alveolata</taxon>
        <taxon>Colpodellida</taxon>
        <taxon>Chromeraceae</taxon>
        <taxon>Chromera</taxon>
    </lineage>
</organism>
<feature type="compositionally biased region" description="Gly residues" evidence="2">
    <location>
        <begin position="392"/>
        <end position="402"/>
    </location>
</feature>
<feature type="compositionally biased region" description="Pro residues" evidence="2">
    <location>
        <begin position="351"/>
        <end position="361"/>
    </location>
</feature>
<dbReference type="AlphaFoldDB" id="A0A0G4HGH8"/>
<reference evidence="3" key="1">
    <citation type="submission" date="2014-11" db="EMBL/GenBank/DDBJ databases">
        <authorList>
            <person name="Otto D Thomas"/>
            <person name="Naeem Raeece"/>
        </authorList>
    </citation>
    <scope>NUCLEOTIDE SEQUENCE</scope>
</reference>
<protein>
    <submittedName>
        <fullName evidence="3">Uncharacterized protein</fullName>
    </submittedName>
</protein>
<feature type="coiled-coil region" evidence="1">
    <location>
        <begin position="123"/>
        <end position="150"/>
    </location>
</feature>
<name>A0A0G4HGH8_9ALVE</name>
<evidence type="ECO:0000256" key="1">
    <source>
        <dbReference type="SAM" id="Coils"/>
    </source>
</evidence>
<dbReference type="EMBL" id="CDMZ01002589">
    <property type="protein sequence ID" value="CEM43017.1"/>
    <property type="molecule type" value="Genomic_DNA"/>
</dbReference>
<evidence type="ECO:0000313" key="3">
    <source>
        <dbReference type="EMBL" id="CEM43017.1"/>
    </source>
</evidence>
<evidence type="ECO:0000256" key="2">
    <source>
        <dbReference type="SAM" id="MobiDB-lite"/>
    </source>
</evidence>
<keyword evidence="1" id="KW-0175">Coiled coil</keyword>
<feature type="region of interest" description="Disordered" evidence="2">
    <location>
        <begin position="351"/>
        <end position="423"/>
    </location>
</feature>
<feature type="coiled-coil region" evidence="1">
    <location>
        <begin position="7"/>
        <end position="74"/>
    </location>
</feature>
<proteinExistence type="predicted"/>
<accession>A0A0G4HGH8</accession>
<feature type="compositionally biased region" description="Polar residues" evidence="2">
    <location>
        <begin position="513"/>
        <end position="522"/>
    </location>
</feature>
<feature type="coiled-coil region" evidence="1">
    <location>
        <begin position="190"/>
        <end position="255"/>
    </location>
</feature>
<dbReference type="VEuPathDB" id="CryptoDB:Cvel_27207"/>
<feature type="compositionally biased region" description="Low complexity" evidence="2">
    <location>
        <begin position="459"/>
        <end position="487"/>
    </location>
</feature>
<feature type="region of interest" description="Disordered" evidence="2">
    <location>
        <begin position="437"/>
        <end position="628"/>
    </location>
</feature>
<sequence length="628" mass="68024">MAAQARVDALEKELEVERRQTQSLRAERDRLVKDYEELRRGKPEDSGVDAQANLTEVQQKVADLTVALRASEAKCAELQGKVAYLEALPPKVEVVRVGGGPTTSGGLGAAGAGAGAGGSGRLAEQLKAIVQGQQREIDRLRASLEMEKRNKPPPEKLVTKEYVEVVRVEPRLVEVEKENPERERNRIAEMHALHREILDLQAELQKAKAGGTVRREVIPVESGSSAQVHQLIASLNEKEAAIGDLRRQLHDAENRPPVIQTIPQELFIEVPTSTRLESDKQRDLDLEQLRQEVVRRRRAAEESQGALMRAGVSVQSFSEWISTLRYIEDHLTYIIGSTPTDHNQYGYYPPPARTNYSPPPRSVSFHTHPEYYPETSQPPAEKKGGTNWFYGLFGGGGGGGGQQQAYGGAESPSANPSPARQNPFQVFDRTNALEPGPYQQEQQAPVSPSHGYETGGYSLQQEQPAYPQEPYQPQQQQAQQLYSPQQAGVKSPGGPLSQALINQGIARPEVQQPAPQNTTSIKVSPPNPSRPMESVFMPAAPVSTDPVRQQQQYGGAAAVPTEMGGAGREPLLASPATGPRGKQGGGFSPNFLDQGKGDGNRLAPDLGGVAQAGSGGGILDVEGSVYMP</sequence>
<gene>
    <name evidence="3" type="ORF">Cvel_27207</name>
</gene>